<proteinExistence type="predicted"/>
<sequence>MSTTPDLTRPIRLPRRSGQGVVLGLDPWQLAFIAAAAIVVLVSVNRFGPPGLLFAAPIYLALGGVALVTIHGMSAPRMAGLWMLKVTRQAMGATKHVYRPEGVHVAGTLNIPGVRASIQLWDVDGVACVYNPHDRTASVTAELEVQGFLMSDVAERFDLAQQWARVLASFTQRVGIKRVTLQERTLPTTIRSAREHYDTIVNRRSLDTDSPVARNYTRVMDASERYAVAHRNYLTFTLDLVALGPQLKSLGGGKDAVQALARIEAGNLADALQSAHIKVRRWLGPRDVAALARIAVDPESATDVQNREDDRSGVDPTAIGPMYLEEPKGRHGVVFTDSGVHTTMWIHEWPRSDAPVGFVSPLVFARHPRTGEAVTHIFSLVLTPVPVSRALRRIRDEKKVWRGNEKLRAKRGADGSAADAADWDALEKQEQEIVAGHGEFRYGAYLTISAGDEAELDQAIAGMRNALARAGMEAQILYCQQAEALMVNALPVGLGMK</sequence>
<feature type="transmembrane region" description="Helical" evidence="1">
    <location>
        <begin position="21"/>
        <end position="42"/>
    </location>
</feature>
<keyword evidence="3" id="KW-1185">Reference proteome</keyword>
<keyword evidence="1" id="KW-1133">Transmembrane helix</keyword>
<organism evidence="2 3">
    <name type="scientific">Microbacterium pumilum</name>
    <dbReference type="NCBI Taxonomy" id="344165"/>
    <lineage>
        <taxon>Bacteria</taxon>
        <taxon>Bacillati</taxon>
        <taxon>Actinomycetota</taxon>
        <taxon>Actinomycetes</taxon>
        <taxon>Micrococcales</taxon>
        <taxon>Microbacteriaceae</taxon>
        <taxon>Microbacterium</taxon>
    </lineage>
</organism>
<protein>
    <recommendedName>
        <fullName evidence="4">PrgI family protein</fullName>
    </recommendedName>
</protein>
<gene>
    <name evidence="2" type="ORF">GCM10009777_10770</name>
</gene>
<keyword evidence="1" id="KW-0812">Transmembrane</keyword>
<evidence type="ECO:0000313" key="2">
    <source>
        <dbReference type="EMBL" id="GAA1979279.1"/>
    </source>
</evidence>
<accession>A0ABP5DHD6</accession>
<evidence type="ECO:0008006" key="4">
    <source>
        <dbReference type="Google" id="ProtNLM"/>
    </source>
</evidence>
<dbReference type="EMBL" id="BAAAOH010000001">
    <property type="protein sequence ID" value="GAA1979279.1"/>
    <property type="molecule type" value="Genomic_DNA"/>
</dbReference>
<feature type="transmembrane region" description="Helical" evidence="1">
    <location>
        <begin position="54"/>
        <end position="75"/>
    </location>
</feature>
<keyword evidence="1" id="KW-0472">Membrane</keyword>
<dbReference type="RefSeq" id="WP_344059261.1">
    <property type="nucleotide sequence ID" value="NZ_BAAAOH010000001.1"/>
</dbReference>
<reference evidence="3" key="1">
    <citation type="journal article" date="2019" name="Int. J. Syst. Evol. Microbiol.">
        <title>The Global Catalogue of Microorganisms (GCM) 10K type strain sequencing project: providing services to taxonomists for standard genome sequencing and annotation.</title>
        <authorList>
            <consortium name="The Broad Institute Genomics Platform"/>
            <consortium name="The Broad Institute Genome Sequencing Center for Infectious Disease"/>
            <person name="Wu L."/>
            <person name="Ma J."/>
        </authorList>
    </citation>
    <scope>NUCLEOTIDE SEQUENCE [LARGE SCALE GENOMIC DNA]</scope>
    <source>
        <strain evidence="3">JCM 14902</strain>
    </source>
</reference>
<comment type="caution">
    <text evidence="2">The sequence shown here is derived from an EMBL/GenBank/DDBJ whole genome shotgun (WGS) entry which is preliminary data.</text>
</comment>
<evidence type="ECO:0000313" key="3">
    <source>
        <dbReference type="Proteomes" id="UP001500326"/>
    </source>
</evidence>
<evidence type="ECO:0000256" key="1">
    <source>
        <dbReference type="SAM" id="Phobius"/>
    </source>
</evidence>
<dbReference type="Proteomes" id="UP001500326">
    <property type="component" value="Unassembled WGS sequence"/>
</dbReference>
<name>A0ABP5DHD6_9MICO</name>
<dbReference type="InterPro" id="IPR049978">
    <property type="entry name" value="SCO6880-like"/>
</dbReference>
<dbReference type="NCBIfam" id="NF042935">
    <property type="entry name" value="SCO6880_fam"/>
    <property type="match status" value="1"/>
</dbReference>